<evidence type="ECO:0000313" key="1">
    <source>
        <dbReference type="EMBL" id="KKL76638.1"/>
    </source>
</evidence>
<dbReference type="EMBL" id="LAZR01023982">
    <property type="protein sequence ID" value="KKL76638.1"/>
    <property type="molecule type" value="Genomic_DNA"/>
</dbReference>
<dbReference type="AlphaFoldDB" id="A0A0F9ER68"/>
<protein>
    <submittedName>
        <fullName evidence="1">Uncharacterized protein</fullName>
    </submittedName>
</protein>
<accession>A0A0F9ER68</accession>
<proteinExistence type="predicted"/>
<reference evidence="1" key="1">
    <citation type="journal article" date="2015" name="Nature">
        <title>Complex archaea that bridge the gap between prokaryotes and eukaryotes.</title>
        <authorList>
            <person name="Spang A."/>
            <person name="Saw J.H."/>
            <person name="Jorgensen S.L."/>
            <person name="Zaremba-Niedzwiedzka K."/>
            <person name="Martijn J."/>
            <person name="Lind A.E."/>
            <person name="van Eijk R."/>
            <person name="Schleper C."/>
            <person name="Guy L."/>
            <person name="Ettema T.J."/>
        </authorList>
    </citation>
    <scope>NUCLEOTIDE SEQUENCE</scope>
</reference>
<organism evidence="1">
    <name type="scientific">marine sediment metagenome</name>
    <dbReference type="NCBI Taxonomy" id="412755"/>
    <lineage>
        <taxon>unclassified sequences</taxon>
        <taxon>metagenomes</taxon>
        <taxon>ecological metagenomes</taxon>
    </lineage>
</organism>
<name>A0A0F9ER68_9ZZZZ</name>
<comment type="caution">
    <text evidence="1">The sequence shown here is derived from an EMBL/GenBank/DDBJ whole genome shotgun (WGS) entry which is preliminary data.</text>
</comment>
<sequence length="97" mass="10579">MYDFLPNNNFTETFLPKCFSCGVPVKECLSDSSCGYSSVAGNGWACPKCVEGSTIRCSHCNTIMSGSLPEPLDDGSFLCNKCTTKLLEELDEFTNNN</sequence>
<gene>
    <name evidence="1" type="ORF">LCGC14_2042880</name>
</gene>
<dbReference type="Gene3D" id="2.10.110.10">
    <property type="entry name" value="Cysteine Rich Protein"/>
    <property type="match status" value="1"/>
</dbReference>